<protein>
    <submittedName>
        <fullName evidence="1">Uncharacterized protein</fullName>
    </submittedName>
</protein>
<dbReference type="Proteomes" id="UP000194137">
    <property type="component" value="Chromosome"/>
</dbReference>
<evidence type="ECO:0000313" key="2">
    <source>
        <dbReference type="Proteomes" id="UP000194137"/>
    </source>
</evidence>
<evidence type="ECO:0000313" key="1">
    <source>
        <dbReference type="EMBL" id="ARQ02006.1"/>
    </source>
</evidence>
<dbReference type="AlphaFoldDB" id="A0A1W6ZXG0"/>
<reference evidence="1 2" key="1">
    <citation type="submission" date="2017-05" db="EMBL/GenBank/DDBJ databases">
        <title>Full genome sequence of Pseudorhodoplanes sinuspersici.</title>
        <authorList>
            <person name="Dastgheib S.M.M."/>
            <person name="Shavandi M."/>
            <person name="Tirandaz H."/>
        </authorList>
    </citation>
    <scope>NUCLEOTIDE SEQUENCE [LARGE SCALE GENOMIC DNA]</scope>
    <source>
        <strain evidence="1 2">RIPI110</strain>
    </source>
</reference>
<dbReference type="KEGG" id="psin:CAK95_25075"/>
<dbReference type="STRING" id="1235591.CAK95_25075"/>
<organism evidence="1 2">
    <name type="scientific">Pseudorhodoplanes sinuspersici</name>
    <dbReference type="NCBI Taxonomy" id="1235591"/>
    <lineage>
        <taxon>Bacteria</taxon>
        <taxon>Pseudomonadati</taxon>
        <taxon>Pseudomonadota</taxon>
        <taxon>Alphaproteobacteria</taxon>
        <taxon>Hyphomicrobiales</taxon>
        <taxon>Pseudorhodoplanes</taxon>
    </lineage>
</organism>
<keyword evidence="2" id="KW-1185">Reference proteome</keyword>
<proteinExistence type="predicted"/>
<accession>A0A1W6ZXG0</accession>
<name>A0A1W6ZXG0_9HYPH</name>
<sequence length="62" mass="7001">MKRKEAAAAYADELRRLARRAFLEAMRPENLALADLFRAMGREYLAKAERLSRICNGSADGD</sequence>
<dbReference type="EMBL" id="CP021112">
    <property type="protein sequence ID" value="ARQ02006.1"/>
    <property type="molecule type" value="Genomic_DNA"/>
</dbReference>
<dbReference type="RefSeq" id="WP_086090399.1">
    <property type="nucleotide sequence ID" value="NZ_CP021112.1"/>
</dbReference>
<gene>
    <name evidence="1" type="ORF">CAK95_25075</name>
</gene>